<proteinExistence type="predicted"/>
<evidence type="ECO:0000313" key="2">
    <source>
        <dbReference type="Proteomes" id="UP001324115"/>
    </source>
</evidence>
<evidence type="ECO:0000313" key="1">
    <source>
        <dbReference type="EMBL" id="KAK4563255.1"/>
    </source>
</evidence>
<dbReference type="Proteomes" id="UP001324115">
    <property type="component" value="Unassembled WGS sequence"/>
</dbReference>
<name>A0AAN7IB64_QUERU</name>
<sequence length="53" mass="5967">MAFTEFSPLDEKSSIEYIKAMPSLYSKFGNDLKAKEARDGNDLKALGLRLERA</sequence>
<protein>
    <submittedName>
        <fullName evidence="1">Uncharacterized protein</fullName>
    </submittedName>
</protein>
<accession>A0AAN7IB64</accession>
<gene>
    <name evidence="1" type="ORF">RGQ29_005676</name>
</gene>
<keyword evidence="2" id="KW-1185">Reference proteome</keyword>
<comment type="caution">
    <text evidence="1">The sequence shown here is derived from an EMBL/GenBank/DDBJ whole genome shotgun (WGS) entry which is preliminary data.</text>
</comment>
<dbReference type="EMBL" id="JAXUIC010000011">
    <property type="protein sequence ID" value="KAK4563255.1"/>
    <property type="molecule type" value="Genomic_DNA"/>
</dbReference>
<organism evidence="1 2">
    <name type="scientific">Quercus rubra</name>
    <name type="common">Northern red oak</name>
    <name type="synonym">Quercus borealis</name>
    <dbReference type="NCBI Taxonomy" id="3512"/>
    <lineage>
        <taxon>Eukaryota</taxon>
        <taxon>Viridiplantae</taxon>
        <taxon>Streptophyta</taxon>
        <taxon>Embryophyta</taxon>
        <taxon>Tracheophyta</taxon>
        <taxon>Spermatophyta</taxon>
        <taxon>Magnoliopsida</taxon>
        <taxon>eudicotyledons</taxon>
        <taxon>Gunneridae</taxon>
        <taxon>Pentapetalae</taxon>
        <taxon>rosids</taxon>
        <taxon>fabids</taxon>
        <taxon>Fagales</taxon>
        <taxon>Fagaceae</taxon>
        <taxon>Quercus</taxon>
    </lineage>
</organism>
<reference evidence="1 2" key="1">
    <citation type="journal article" date="2023" name="G3 (Bethesda)">
        <title>A haplotype-resolved chromosome-scale genome for Quercus rubra L. provides insights into the genetics of adaptive traits for red oak species.</title>
        <authorList>
            <person name="Kapoor B."/>
            <person name="Jenkins J."/>
            <person name="Schmutz J."/>
            <person name="Zhebentyayeva T."/>
            <person name="Kuelheim C."/>
            <person name="Coggeshall M."/>
            <person name="Heim C."/>
            <person name="Lasky J.R."/>
            <person name="Leites L."/>
            <person name="Islam-Faridi N."/>
            <person name="Romero-Severson J."/>
            <person name="DeLeo V.L."/>
            <person name="Lucas S.M."/>
            <person name="Lazic D."/>
            <person name="Gailing O."/>
            <person name="Carlson J."/>
            <person name="Staton M."/>
        </authorList>
    </citation>
    <scope>NUCLEOTIDE SEQUENCE [LARGE SCALE GENOMIC DNA]</scope>
    <source>
        <strain evidence="1">Pseudo-F2</strain>
    </source>
</reference>
<dbReference type="AlphaFoldDB" id="A0AAN7IB64"/>